<evidence type="ECO:0000313" key="1">
    <source>
        <dbReference type="EMBL" id="KAF1935849.1"/>
    </source>
</evidence>
<dbReference type="EMBL" id="ML976230">
    <property type="protein sequence ID" value="KAF1935849.1"/>
    <property type="molecule type" value="Genomic_DNA"/>
</dbReference>
<dbReference type="Proteomes" id="UP000800038">
    <property type="component" value="Unassembled WGS sequence"/>
</dbReference>
<dbReference type="AlphaFoldDB" id="A0A6A5S7W4"/>
<proteinExistence type="predicted"/>
<reference evidence="1" key="1">
    <citation type="journal article" date="2020" name="Stud. Mycol.">
        <title>101 Dothideomycetes genomes: a test case for predicting lifestyles and emergence of pathogens.</title>
        <authorList>
            <person name="Haridas S."/>
            <person name="Albert R."/>
            <person name="Binder M."/>
            <person name="Bloem J."/>
            <person name="Labutti K."/>
            <person name="Salamov A."/>
            <person name="Andreopoulos B."/>
            <person name="Baker S."/>
            <person name="Barry K."/>
            <person name="Bills G."/>
            <person name="Bluhm B."/>
            <person name="Cannon C."/>
            <person name="Castanera R."/>
            <person name="Culley D."/>
            <person name="Daum C."/>
            <person name="Ezra D."/>
            <person name="Gonzalez J."/>
            <person name="Henrissat B."/>
            <person name="Kuo A."/>
            <person name="Liang C."/>
            <person name="Lipzen A."/>
            <person name="Lutzoni F."/>
            <person name="Magnuson J."/>
            <person name="Mondo S."/>
            <person name="Nolan M."/>
            <person name="Ohm R."/>
            <person name="Pangilinan J."/>
            <person name="Park H.-J."/>
            <person name="Ramirez L."/>
            <person name="Alfaro M."/>
            <person name="Sun H."/>
            <person name="Tritt A."/>
            <person name="Yoshinaga Y."/>
            <person name="Zwiers L.-H."/>
            <person name="Turgeon B."/>
            <person name="Goodwin S."/>
            <person name="Spatafora J."/>
            <person name="Crous P."/>
            <person name="Grigoriev I."/>
        </authorList>
    </citation>
    <scope>NUCLEOTIDE SEQUENCE</scope>
    <source>
        <strain evidence="1">CBS 161.51</strain>
    </source>
</reference>
<protein>
    <submittedName>
        <fullName evidence="1">Uncharacterized protein</fullName>
    </submittedName>
</protein>
<organism evidence="1 2">
    <name type="scientific">Clathrospora elynae</name>
    <dbReference type="NCBI Taxonomy" id="706981"/>
    <lineage>
        <taxon>Eukaryota</taxon>
        <taxon>Fungi</taxon>
        <taxon>Dikarya</taxon>
        <taxon>Ascomycota</taxon>
        <taxon>Pezizomycotina</taxon>
        <taxon>Dothideomycetes</taxon>
        <taxon>Pleosporomycetidae</taxon>
        <taxon>Pleosporales</taxon>
        <taxon>Diademaceae</taxon>
        <taxon>Clathrospora</taxon>
    </lineage>
</organism>
<keyword evidence="2" id="KW-1185">Reference proteome</keyword>
<evidence type="ECO:0000313" key="2">
    <source>
        <dbReference type="Proteomes" id="UP000800038"/>
    </source>
</evidence>
<accession>A0A6A5S7W4</accession>
<name>A0A6A5S7W4_9PLEO</name>
<sequence>MFGLDDPICATRHASYGVPLRYSAGDGARVGEEAVKTDGDPQIDEAPALFRTLRVCCCCNIVPCRSASVPYLYQRPSRVYHRHPVYSASFPDYKRSLRNSTLLYFACILPPFCNHLRQRRQRPVSPSLLPASLGPAPPSLHAEASDIGFFISSLIASGITTVLTTSK</sequence>
<gene>
    <name evidence="1" type="ORF">EJ02DRAFT_111867</name>
</gene>